<feature type="signal peptide" evidence="2">
    <location>
        <begin position="1"/>
        <end position="34"/>
    </location>
</feature>
<organism evidence="4 5">
    <name type="scientific">Chryseobacterium nematophagum</name>
    <dbReference type="NCBI Taxonomy" id="2305228"/>
    <lineage>
        <taxon>Bacteria</taxon>
        <taxon>Pseudomonadati</taxon>
        <taxon>Bacteroidota</taxon>
        <taxon>Flavobacteriia</taxon>
        <taxon>Flavobacteriales</taxon>
        <taxon>Weeksellaceae</taxon>
        <taxon>Chryseobacterium group</taxon>
        <taxon>Chryseobacterium</taxon>
    </lineage>
</organism>
<evidence type="ECO:0000256" key="2">
    <source>
        <dbReference type="SAM" id="SignalP"/>
    </source>
</evidence>
<gene>
    <name evidence="4" type="ORF">D1632_17685</name>
</gene>
<feature type="chain" id="PRO_5017991945" evidence="2">
    <location>
        <begin position="35"/>
        <end position="278"/>
    </location>
</feature>
<reference evidence="4 5" key="1">
    <citation type="submission" date="2018-08" db="EMBL/GenBank/DDBJ databases">
        <title>Chryseobacterium nematophagum: a novel matrix digesting pathogen of nematodes.</title>
        <authorList>
            <person name="Page A."/>
            <person name="Roberts M."/>
            <person name="Felix M.-A."/>
            <person name="Weir W."/>
        </authorList>
    </citation>
    <scope>NUCLEOTIDE SEQUENCE [LARGE SCALE GENOMIC DNA]</scope>
    <source>
        <strain evidence="4 5">JUb275</strain>
    </source>
</reference>
<dbReference type="EMBL" id="QWIV01000015">
    <property type="protein sequence ID" value="RMZ58118.1"/>
    <property type="molecule type" value="Genomic_DNA"/>
</dbReference>
<evidence type="ECO:0000313" key="5">
    <source>
        <dbReference type="Proteomes" id="UP000267524"/>
    </source>
</evidence>
<evidence type="ECO:0000259" key="3">
    <source>
        <dbReference type="Pfam" id="PF18962"/>
    </source>
</evidence>
<dbReference type="InterPro" id="IPR026444">
    <property type="entry name" value="Secre_tail"/>
</dbReference>
<evidence type="ECO:0000313" key="4">
    <source>
        <dbReference type="EMBL" id="RMZ58118.1"/>
    </source>
</evidence>
<protein>
    <submittedName>
        <fullName evidence="4">T9SS C-terminal target domain-containing protein</fullName>
    </submittedName>
</protein>
<sequence>MMAKKFSMDKSFTSGFLSRSLILGIFLSVCSMQAQLCASTADINTNGTISIGNIQVSSSSSGSVAYEIAANFFDACNLGATLSSGSGLRVGQNGAWSVTFSFSVPVNNVRIVMSGADTYARHEDFIFNTNGGSPSILPGGSCGMGINGNTLTAIGSLGAGVYMINSSPYTQLTISGGGGSGGSTIGVCSASVLENQEIKNLKNDAVDIYPSQVKDMMTISSKETLKSYKIFDESGKLILSAPLGSNKTEINLSGFMPGSYIVAVETKTKTINKKIIKH</sequence>
<dbReference type="NCBIfam" id="TIGR04183">
    <property type="entry name" value="Por_Secre_tail"/>
    <property type="match status" value="1"/>
</dbReference>
<dbReference type="Pfam" id="PF18962">
    <property type="entry name" value="Por_Secre_tail"/>
    <property type="match status" value="1"/>
</dbReference>
<proteinExistence type="predicted"/>
<feature type="domain" description="Secretion system C-terminal sorting" evidence="3">
    <location>
        <begin position="208"/>
        <end position="276"/>
    </location>
</feature>
<name>A0A3M7L5X6_9FLAO</name>
<dbReference type="Proteomes" id="UP000267524">
    <property type="component" value="Unassembled WGS sequence"/>
</dbReference>
<keyword evidence="5" id="KW-1185">Reference proteome</keyword>
<dbReference type="AlphaFoldDB" id="A0A3M7L5X6"/>
<keyword evidence="1 2" id="KW-0732">Signal</keyword>
<comment type="caution">
    <text evidence="4">The sequence shown here is derived from an EMBL/GenBank/DDBJ whole genome shotgun (WGS) entry which is preliminary data.</text>
</comment>
<accession>A0A3M7L5X6</accession>
<evidence type="ECO:0000256" key="1">
    <source>
        <dbReference type="ARBA" id="ARBA00022729"/>
    </source>
</evidence>